<evidence type="ECO:0000313" key="2">
    <source>
        <dbReference type="EMBL" id="DAE26322.1"/>
    </source>
</evidence>
<keyword evidence="1" id="KW-1133">Transmembrane helix</keyword>
<feature type="transmembrane region" description="Helical" evidence="1">
    <location>
        <begin position="20"/>
        <end position="43"/>
    </location>
</feature>
<name>A0A8S5R5B9_9CAUD</name>
<accession>A0A8S5R5B9</accession>
<organism evidence="2">
    <name type="scientific">Myoviridae sp. ct2798</name>
    <dbReference type="NCBI Taxonomy" id="2827285"/>
    <lineage>
        <taxon>Viruses</taxon>
        <taxon>Duplodnaviria</taxon>
        <taxon>Heunggongvirae</taxon>
        <taxon>Uroviricota</taxon>
        <taxon>Caudoviricetes</taxon>
    </lineage>
</organism>
<keyword evidence="1" id="KW-0812">Transmembrane</keyword>
<sequence length="80" mass="9832">MKEEPARQLLKPFFYLWNRGRIYLTYLQAVAVMSYTVSLIYLIQKKICYFYLEILKIRKQLLNYLKVSLTNNFMHRTKIF</sequence>
<evidence type="ECO:0000256" key="1">
    <source>
        <dbReference type="SAM" id="Phobius"/>
    </source>
</evidence>
<reference evidence="2" key="1">
    <citation type="journal article" date="2021" name="Proc. Natl. Acad. Sci. U.S.A.">
        <title>A Catalog of Tens of Thousands of Viruses from Human Metagenomes Reveals Hidden Associations with Chronic Diseases.</title>
        <authorList>
            <person name="Tisza M.J."/>
            <person name="Buck C.B."/>
        </authorList>
    </citation>
    <scope>NUCLEOTIDE SEQUENCE</scope>
    <source>
        <strain evidence="2">Ct2798</strain>
    </source>
</reference>
<dbReference type="EMBL" id="BK015814">
    <property type="protein sequence ID" value="DAE26322.1"/>
    <property type="molecule type" value="Genomic_DNA"/>
</dbReference>
<proteinExistence type="predicted"/>
<keyword evidence="1" id="KW-0472">Membrane</keyword>
<protein>
    <submittedName>
        <fullName evidence="2">Uncharacterized protein</fullName>
    </submittedName>
</protein>